<evidence type="ECO:0000313" key="4">
    <source>
        <dbReference type="Proteomes" id="UP000004561"/>
    </source>
</evidence>
<feature type="compositionally biased region" description="Basic and acidic residues" evidence="2">
    <location>
        <begin position="7"/>
        <end position="87"/>
    </location>
</feature>
<comment type="caution">
    <text evidence="3">The sequence shown here is derived from an EMBL/GenBank/DDBJ whole genome shotgun (WGS) entry which is preliminary data.</text>
</comment>
<proteinExistence type="predicted"/>
<feature type="coiled-coil region" evidence="1">
    <location>
        <begin position="187"/>
        <end position="217"/>
    </location>
</feature>
<organism evidence="3 4">
    <name type="scientific">Helicobacter pylori Hp P-4</name>
    <dbReference type="NCBI Taxonomy" id="992075"/>
    <lineage>
        <taxon>Bacteria</taxon>
        <taxon>Pseudomonadati</taxon>
        <taxon>Campylobacterota</taxon>
        <taxon>Epsilonproteobacteria</taxon>
        <taxon>Campylobacterales</taxon>
        <taxon>Helicobacteraceae</taxon>
        <taxon>Helicobacter</taxon>
    </lineage>
</organism>
<dbReference type="EMBL" id="AKPL01000001">
    <property type="protein sequence ID" value="EJC03657.1"/>
    <property type="molecule type" value="Genomic_DNA"/>
</dbReference>
<dbReference type="Proteomes" id="UP000004561">
    <property type="component" value="Unassembled WGS sequence"/>
</dbReference>
<evidence type="ECO:0000256" key="2">
    <source>
        <dbReference type="SAM" id="MobiDB-lite"/>
    </source>
</evidence>
<evidence type="ECO:0000256" key="1">
    <source>
        <dbReference type="SAM" id="Coils"/>
    </source>
</evidence>
<reference evidence="3 4" key="1">
    <citation type="journal article" date="2013" name="Pathog. Dis.">
        <title>Genome sequences of 65 Helicobacter pylori strains isolated from asymptomatic individuals and patients with gastric cancer, peptic ulcer disease, or gastritis.</title>
        <authorList>
            <person name="Blanchard T.G."/>
            <person name="Czinn S.J."/>
            <person name="Correa P."/>
            <person name="Nakazawa T."/>
            <person name="Keelan M."/>
            <person name="Morningstar L."/>
            <person name="Santana-Cruz I."/>
            <person name="Maroo A."/>
            <person name="McCracken C."/>
            <person name="Shefchek K."/>
            <person name="Daugherty S."/>
            <person name="Song Y."/>
            <person name="Fraser C.M."/>
            <person name="Fricke W.F."/>
        </authorList>
    </citation>
    <scope>NUCLEOTIDE SEQUENCE [LARGE SCALE GENOMIC DNA]</scope>
    <source>
        <strain evidence="3 4">Hp P-4</strain>
    </source>
</reference>
<gene>
    <name evidence="3" type="ORF">HPHPP4_0122</name>
</gene>
<keyword evidence="1" id="KW-0175">Coiled coil</keyword>
<dbReference type="PATRIC" id="fig|992075.3.peg.122"/>
<feature type="region of interest" description="Disordered" evidence="2">
    <location>
        <begin position="1"/>
        <end position="87"/>
    </location>
</feature>
<protein>
    <submittedName>
        <fullName evidence="3">Uncharacterized protein</fullName>
    </submittedName>
</protein>
<name>I9WCI2_HELPX</name>
<evidence type="ECO:0000313" key="3">
    <source>
        <dbReference type="EMBL" id="EJC03657.1"/>
    </source>
</evidence>
<accession>I9WCI2</accession>
<sequence>MSQPLETLDKDKQAMSEAIKKDIEKDKENLARVEADEGEKGYEKDDDKKAEKLDKEIAKDKASPNKDELYEEDDRVKRDKERDDALRDKEKAKDDACVVRADEDTIGDDEEYGDDDRLRDEILGVMEELCDTLNDSLAFKKVVCMKREKPTYLANRLLKRNLALCDEAYRDLIRSDKLKELGSAFTKKVFNETIQRVRALNDEANKQQNKRHEVGNNGWVTIEKGVSFKAW</sequence>
<dbReference type="AlphaFoldDB" id="I9WCI2"/>